<organism evidence="3 4">
    <name type="scientific">Mycobacterium tuberculosis</name>
    <dbReference type="NCBI Taxonomy" id="1773"/>
    <lineage>
        <taxon>Bacteria</taxon>
        <taxon>Bacillati</taxon>
        <taxon>Actinomycetota</taxon>
        <taxon>Actinomycetes</taxon>
        <taxon>Mycobacteriales</taxon>
        <taxon>Mycobacteriaceae</taxon>
        <taxon>Mycobacterium</taxon>
        <taxon>Mycobacterium tuberculosis complex</taxon>
    </lineage>
</organism>
<dbReference type="EMBL" id="CQQC01001610">
    <property type="protein sequence ID" value="CNW10245.1"/>
    <property type="molecule type" value="Genomic_DNA"/>
</dbReference>
<sequence length="32" mass="3327">MMVSTLTRPPVPWCLVITDEPSAAISASGKPA</sequence>
<dbReference type="Proteomes" id="UP000039217">
    <property type="component" value="Unassembled WGS sequence"/>
</dbReference>
<evidence type="ECO:0000313" key="6">
    <source>
        <dbReference type="Proteomes" id="UP000046947"/>
    </source>
</evidence>
<dbReference type="Proteomes" id="UP000038802">
    <property type="component" value="Unassembled WGS sequence"/>
</dbReference>
<dbReference type="EMBL" id="CSAE01001070">
    <property type="protein sequence ID" value="COX26973.1"/>
    <property type="molecule type" value="Genomic_DNA"/>
</dbReference>
<evidence type="ECO:0000313" key="3">
    <source>
        <dbReference type="EMBL" id="COX26973.1"/>
    </source>
</evidence>
<dbReference type="Proteomes" id="UP000046947">
    <property type="component" value="Unassembled WGS sequence"/>
</dbReference>
<dbReference type="EMBL" id="CFOH01001568">
    <property type="protein sequence ID" value="CFE87739.1"/>
    <property type="molecule type" value="Genomic_DNA"/>
</dbReference>
<evidence type="ECO:0000313" key="2">
    <source>
        <dbReference type="EMBL" id="CNW10245.1"/>
    </source>
</evidence>
<name>A0A0T9G6K7_MYCTX</name>
<evidence type="ECO:0000313" key="5">
    <source>
        <dbReference type="Proteomes" id="UP000039217"/>
    </source>
</evidence>
<reference evidence="3" key="2">
    <citation type="submission" date="2015-03" db="EMBL/GenBank/DDBJ databases">
        <authorList>
            <person name="Murphy D."/>
        </authorList>
    </citation>
    <scope>NUCLEOTIDE SEQUENCE [LARGE SCALE GENOMIC DNA]</scope>
    <source>
        <strain evidence="3">K00500041</strain>
    </source>
</reference>
<proteinExistence type="predicted"/>
<dbReference type="AlphaFoldDB" id="A0A0T9G6K7"/>
<protein>
    <submittedName>
        <fullName evidence="3">Uncharacterized protein</fullName>
    </submittedName>
</protein>
<gene>
    <name evidence="2" type="ORF">ERS007661_03543</name>
    <name evidence="1" type="ORF">ERS007688_04652</name>
    <name evidence="3" type="ORF">ERS007703_04997</name>
</gene>
<reference evidence="4 5" key="1">
    <citation type="submission" date="2015-03" db="EMBL/GenBank/DDBJ databases">
        <authorList>
            <consortium name="Pathogen Informatics"/>
        </authorList>
    </citation>
    <scope>NUCLEOTIDE SEQUENCE [LARGE SCALE GENOMIC DNA]</scope>
    <source>
        <strain evidence="2 5">D00501624</strain>
        <strain evidence="1 6">H09601792</strain>
        <strain evidence="4">K00500041</strain>
    </source>
</reference>
<evidence type="ECO:0000313" key="1">
    <source>
        <dbReference type="EMBL" id="CFE87739.1"/>
    </source>
</evidence>
<evidence type="ECO:0000313" key="4">
    <source>
        <dbReference type="Proteomes" id="UP000038802"/>
    </source>
</evidence>
<accession>A0A0T9G6K7</accession>